<evidence type="ECO:0000256" key="19">
    <source>
        <dbReference type="SAM" id="Phobius"/>
    </source>
</evidence>
<dbReference type="GO" id="GO:0005886">
    <property type="term" value="C:plasma membrane"/>
    <property type="evidence" value="ECO:0007669"/>
    <property type="project" value="UniProtKB-SubCell"/>
</dbReference>
<evidence type="ECO:0000256" key="15">
    <source>
        <dbReference type="ARBA" id="ARBA00023136"/>
    </source>
</evidence>
<evidence type="ECO:0000256" key="5">
    <source>
        <dbReference type="ARBA" id="ARBA00010185"/>
    </source>
</evidence>
<accession>A0A4U8SBW2</accession>
<evidence type="ECO:0000256" key="11">
    <source>
        <dbReference type="ARBA" id="ARBA00022692"/>
    </source>
</evidence>
<keyword evidence="15 19" id="KW-0472">Membrane</keyword>
<keyword evidence="8" id="KW-1003">Cell membrane</keyword>
<dbReference type="GO" id="GO:0016024">
    <property type="term" value="P:CDP-diacylglycerol biosynthetic process"/>
    <property type="evidence" value="ECO:0007669"/>
    <property type="project" value="UniProtKB-UniPathway"/>
</dbReference>
<proteinExistence type="inferred from homology"/>
<comment type="subcellular location">
    <subcellularLocation>
        <location evidence="2">Cell membrane</location>
        <topology evidence="2">Multi-pass membrane protein</topology>
    </subcellularLocation>
</comment>
<feature type="transmembrane region" description="Helical" evidence="19">
    <location>
        <begin position="20"/>
        <end position="49"/>
    </location>
</feature>
<dbReference type="Proteomes" id="UP000029878">
    <property type="component" value="Unassembled WGS sequence"/>
</dbReference>
<evidence type="ECO:0000256" key="16">
    <source>
        <dbReference type="ARBA" id="ARBA00023209"/>
    </source>
</evidence>
<evidence type="ECO:0000256" key="13">
    <source>
        <dbReference type="ARBA" id="ARBA00022989"/>
    </source>
</evidence>
<reference evidence="20 21" key="1">
    <citation type="journal article" date="2014" name="Genome Announc.">
        <title>Draft genome sequences of eight enterohepatic helicobacter species isolated from both laboratory and wild rodents.</title>
        <authorList>
            <person name="Sheh A."/>
            <person name="Shen Z."/>
            <person name="Fox J.G."/>
        </authorList>
    </citation>
    <scope>NUCLEOTIDE SEQUENCE [LARGE SCALE GENOMIC DNA]</scope>
    <source>
        <strain evidence="20 21">ATCC 700114</strain>
    </source>
</reference>
<evidence type="ECO:0000256" key="3">
    <source>
        <dbReference type="ARBA" id="ARBA00005119"/>
    </source>
</evidence>
<evidence type="ECO:0000256" key="2">
    <source>
        <dbReference type="ARBA" id="ARBA00004651"/>
    </source>
</evidence>
<dbReference type="UniPathway" id="UPA00557">
    <property type="reaction ID" value="UER00614"/>
</dbReference>
<dbReference type="GO" id="GO:0004605">
    <property type="term" value="F:phosphatidate cytidylyltransferase activity"/>
    <property type="evidence" value="ECO:0007669"/>
    <property type="project" value="UniProtKB-EC"/>
</dbReference>
<organism evidence="20 21">
    <name type="scientific">Helicobacter trogontum</name>
    <dbReference type="NCBI Taxonomy" id="50960"/>
    <lineage>
        <taxon>Bacteria</taxon>
        <taxon>Pseudomonadati</taxon>
        <taxon>Campylobacterota</taxon>
        <taxon>Epsilonproteobacteria</taxon>
        <taxon>Campylobacterales</taxon>
        <taxon>Helicobacteraceae</taxon>
        <taxon>Helicobacter</taxon>
    </lineage>
</organism>
<evidence type="ECO:0000256" key="4">
    <source>
        <dbReference type="ARBA" id="ARBA00005189"/>
    </source>
</evidence>
<comment type="pathway">
    <text evidence="3 18">Phospholipid metabolism; CDP-diacylglycerol biosynthesis; CDP-diacylglycerol from sn-glycerol 3-phosphate: step 3/3.</text>
</comment>
<evidence type="ECO:0000256" key="9">
    <source>
        <dbReference type="ARBA" id="ARBA00022516"/>
    </source>
</evidence>
<dbReference type="RefSeq" id="WP_034344925.1">
    <property type="nucleotide sequence ID" value="NZ_FZNG01000024.1"/>
</dbReference>
<keyword evidence="9" id="KW-0444">Lipid biosynthesis</keyword>
<evidence type="ECO:0000313" key="20">
    <source>
        <dbReference type="EMBL" id="TLD83588.1"/>
    </source>
</evidence>
<comment type="caution">
    <text evidence="20">The sequence shown here is derived from an EMBL/GenBank/DDBJ whole genome shotgun (WGS) entry which is preliminary data.</text>
</comment>
<evidence type="ECO:0000256" key="10">
    <source>
        <dbReference type="ARBA" id="ARBA00022679"/>
    </source>
</evidence>
<feature type="transmembrane region" description="Helical" evidence="19">
    <location>
        <begin position="56"/>
        <end position="76"/>
    </location>
</feature>
<keyword evidence="16" id="KW-0594">Phospholipid biosynthesis</keyword>
<evidence type="ECO:0000256" key="6">
    <source>
        <dbReference type="ARBA" id="ARBA00012487"/>
    </source>
</evidence>
<evidence type="ECO:0000256" key="8">
    <source>
        <dbReference type="ARBA" id="ARBA00022475"/>
    </source>
</evidence>
<evidence type="ECO:0000313" key="21">
    <source>
        <dbReference type="Proteomes" id="UP000029878"/>
    </source>
</evidence>
<evidence type="ECO:0000256" key="18">
    <source>
        <dbReference type="RuleBase" id="RU003938"/>
    </source>
</evidence>
<sequence>MVEKVKAIVMQDFKRFWSGVAMIVCLAVVFFINNTTLTWALMGVLYLIAFFESTRLYQISFHLLGLLLAILIWIGIYYSHEALVIALFGLCIASLTLIVSDGNPKYTLPFIYPTLPFVSLFVLYTAYGVGYLIWLILIVALADIFAYYGGRQFGKTKLCAASPKKTIEGALCGFIGSVMVGSVTGIGIFGNFYLSLLASAIIVVISIIGDLFESALKRKADLKDSGSILPGHGGILDRMDAILFGSIAMLMYLSFLEMYQI</sequence>
<dbReference type="AlphaFoldDB" id="A0A4U8SBW2"/>
<dbReference type="EMBL" id="JRPL02000007">
    <property type="protein sequence ID" value="TLD83588.1"/>
    <property type="molecule type" value="Genomic_DNA"/>
</dbReference>
<feature type="transmembrane region" description="Helical" evidence="19">
    <location>
        <begin position="131"/>
        <end position="149"/>
    </location>
</feature>
<gene>
    <name evidence="20" type="ORF">LS81_004210</name>
</gene>
<comment type="pathway">
    <text evidence="4">Lipid metabolism.</text>
</comment>
<name>A0A4U8SBW2_9HELI</name>
<evidence type="ECO:0000256" key="7">
    <source>
        <dbReference type="ARBA" id="ARBA00019373"/>
    </source>
</evidence>
<dbReference type="OrthoDB" id="9799199at2"/>
<keyword evidence="17" id="KW-1208">Phospholipid metabolism</keyword>
<evidence type="ECO:0000256" key="14">
    <source>
        <dbReference type="ARBA" id="ARBA00023098"/>
    </source>
</evidence>
<feature type="transmembrane region" description="Helical" evidence="19">
    <location>
        <begin position="196"/>
        <end position="216"/>
    </location>
</feature>
<comment type="similarity">
    <text evidence="5 18">Belongs to the CDS family.</text>
</comment>
<evidence type="ECO:0000256" key="17">
    <source>
        <dbReference type="ARBA" id="ARBA00023264"/>
    </source>
</evidence>
<comment type="catalytic activity">
    <reaction evidence="1 18">
        <text>a 1,2-diacyl-sn-glycero-3-phosphate + CTP + H(+) = a CDP-1,2-diacyl-sn-glycerol + diphosphate</text>
        <dbReference type="Rhea" id="RHEA:16229"/>
        <dbReference type="ChEBI" id="CHEBI:15378"/>
        <dbReference type="ChEBI" id="CHEBI:33019"/>
        <dbReference type="ChEBI" id="CHEBI:37563"/>
        <dbReference type="ChEBI" id="CHEBI:58332"/>
        <dbReference type="ChEBI" id="CHEBI:58608"/>
        <dbReference type="EC" id="2.7.7.41"/>
    </reaction>
</comment>
<feature type="transmembrane region" description="Helical" evidence="19">
    <location>
        <begin position="236"/>
        <end position="255"/>
    </location>
</feature>
<dbReference type="InterPro" id="IPR000374">
    <property type="entry name" value="PC_trans"/>
</dbReference>
<dbReference type="Pfam" id="PF01148">
    <property type="entry name" value="CTP_transf_1"/>
    <property type="match status" value="1"/>
</dbReference>
<evidence type="ECO:0000256" key="1">
    <source>
        <dbReference type="ARBA" id="ARBA00001698"/>
    </source>
</evidence>
<keyword evidence="11 18" id="KW-0812">Transmembrane</keyword>
<protein>
    <recommendedName>
        <fullName evidence="7 18">Phosphatidate cytidylyltransferase</fullName>
        <ecNumber evidence="6 18">2.7.7.41</ecNumber>
    </recommendedName>
</protein>
<keyword evidence="10 18" id="KW-0808">Transferase</keyword>
<evidence type="ECO:0000256" key="12">
    <source>
        <dbReference type="ARBA" id="ARBA00022695"/>
    </source>
</evidence>
<dbReference type="PROSITE" id="PS01315">
    <property type="entry name" value="CDS"/>
    <property type="match status" value="1"/>
</dbReference>
<keyword evidence="14" id="KW-0443">Lipid metabolism</keyword>
<dbReference type="PANTHER" id="PTHR46382:SF1">
    <property type="entry name" value="PHOSPHATIDATE CYTIDYLYLTRANSFERASE"/>
    <property type="match status" value="1"/>
</dbReference>
<keyword evidence="13 19" id="KW-1133">Transmembrane helix</keyword>
<dbReference type="PANTHER" id="PTHR46382">
    <property type="entry name" value="PHOSPHATIDATE CYTIDYLYLTRANSFERASE"/>
    <property type="match status" value="1"/>
</dbReference>
<keyword evidence="12 18" id="KW-0548">Nucleotidyltransferase</keyword>
<dbReference type="EC" id="2.7.7.41" evidence="6 18"/>
<feature type="transmembrane region" description="Helical" evidence="19">
    <location>
        <begin position="82"/>
        <end position="99"/>
    </location>
</feature>